<comment type="caution">
    <text evidence="9">The sequence shown here is derived from an EMBL/GenBank/DDBJ whole genome shotgun (WGS) entry which is preliminary data.</text>
</comment>
<gene>
    <name evidence="5" type="primary">recX</name>
    <name evidence="9" type="ORF">H8B04_03015</name>
</gene>
<keyword evidence="4 5" id="KW-0963">Cytoplasm</keyword>
<comment type="subcellular location">
    <subcellularLocation>
        <location evidence="1 5">Cytoplasm</location>
    </subcellularLocation>
</comment>
<dbReference type="PANTHER" id="PTHR33602:SF1">
    <property type="entry name" value="REGULATORY PROTEIN RECX FAMILY PROTEIN"/>
    <property type="match status" value="1"/>
</dbReference>
<dbReference type="HAMAP" id="MF_01114">
    <property type="entry name" value="RecX"/>
    <property type="match status" value="1"/>
</dbReference>
<dbReference type="Gene3D" id="1.10.10.10">
    <property type="entry name" value="Winged helix-like DNA-binding domain superfamily/Winged helix DNA-binding domain"/>
    <property type="match status" value="2"/>
</dbReference>
<protein>
    <recommendedName>
        <fullName evidence="3 5">Regulatory protein RecX</fullName>
    </recommendedName>
</protein>
<dbReference type="PANTHER" id="PTHR33602">
    <property type="entry name" value="REGULATORY PROTEIN RECX FAMILY PROTEIN"/>
    <property type="match status" value="1"/>
</dbReference>
<dbReference type="InterPro" id="IPR036388">
    <property type="entry name" value="WH-like_DNA-bd_sf"/>
</dbReference>
<dbReference type="Pfam" id="PF21981">
    <property type="entry name" value="RecX_HTH3"/>
    <property type="match status" value="1"/>
</dbReference>
<evidence type="ECO:0000256" key="3">
    <source>
        <dbReference type="ARBA" id="ARBA00018111"/>
    </source>
</evidence>
<feature type="domain" description="RecX third three-helical" evidence="7">
    <location>
        <begin position="109"/>
        <end position="154"/>
    </location>
</feature>
<evidence type="ECO:0000256" key="5">
    <source>
        <dbReference type="HAMAP-Rule" id="MF_01114"/>
    </source>
</evidence>
<dbReference type="Pfam" id="PF21982">
    <property type="entry name" value="RecX_HTH1"/>
    <property type="match status" value="1"/>
</dbReference>
<evidence type="ECO:0000256" key="4">
    <source>
        <dbReference type="ARBA" id="ARBA00022490"/>
    </source>
</evidence>
<name>A0ABR7YB53_9SPHI</name>
<sequence>MEDFERNKKKYTPHQAKLKIENYCAYQERPQQEVRDKLYEMGLHEEDVENIIANLISDNFLNEERFAKAYVRGKFRMKDWGKIKITQHLKSKRISAPLIKIALKEIDYDEYIEKLDQIILKKATRAISNLSYEEKSKLVRYIQSKGYENELIFERLKLL</sequence>
<organism evidence="9 10">
    <name type="scientific">Sphingobacterium litopenaei</name>
    <dbReference type="NCBI Taxonomy" id="2763500"/>
    <lineage>
        <taxon>Bacteria</taxon>
        <taxon>Pseudomonadati</taxon>
        <taxon>Bacteroidota</taxon>
        <taxon>Sphingobacteriia</taxon>
        <taxon>Sphingobacteriales</taxon>
        <taxon>Sphingobacteriaceae</taxon>
        <taxon>Sphingobacterium</taxon>
    </lineage>
</organism>
<proteinExistence type="inferred from homology"/>
<evidence type="ECO:0000313" key="10">
    <source>
        <dbReference type="Proteomes" id="UP000651271"/>
    </source>
</evidence>
<evidence type="ECO:0000256" key="2">
    <source>
        <dbReference type="ARBA" id="ARBA00009695"/>
    </source>
</evidence>
<comment type="similarity">
    <text evidence="2 5">Belongs to the RecX family.</text>
</comment>
<dbReference type="InterPro" id="IPR003783">
    <property type="entry name" value="Regulatory_RecX"/>
</dbReference>
<feature type="domain" description="RecX second three-helical" evidence="6">
    <location>
        <begin position="62"/>
        <end position="103"/>
    </location>
</feature>
<dbReference type="InterPro" id="IPR053925">
    <property type="entry name" value="RecX_HTH_3rd"/>
</dbReference>
<evidence type="ECO:0000313" key="9">
    <source>
        <dbReference type="EMBL" id="MBD1428549.1"/>
    </source>
</evidence>
<dbReference type="Pfam" id="PF02631">
    <property type="entry name" value="RecX_HTH2"/>
    <property type="match status" value="1"/>
</dbReference>
<evidence type="ECO:0000259" key="6">
    <source>
        <dbReference type="Pfam" id="PF02631"/>
    </source>
</evidence>
<evidence type="ECO:0000259" key="7">
    <source>
        <dbReference type="Pfam" id="PF21981"/>
    </source>
</evidence>
<dbReference type="Proteomes" id="UP000651271">
    <property type="component" value="Unassembled WGS sequence"/>
</dbReference>
<dbReference type="InterPro" id="IPR053924">
    <property type="entry name" value="RecX_HTH_2nd"/>
</dbReference>
<evidence type="ECO:0000259" key="8">
    <source>
        <dbReference type="Pfam" id="PF21982"/>
    </source>
</evidence>
<dbReference type="RefSeq" id="WP_190301403.1">
    <property type="nucleotide sequence ID" value="NZ_JACOIJ010000003.1"/>
</dbReference>
<evidence type="ECO:0000256" key="1">
    <source>
        <dbReference type="ARBA" id="ARBA00004496"/>
    </source>
</evidence>
<accession>A0ABR7YB53</accession>
<comment type="function">
    <text evidence="5">Modulates RecA activity.</text>
</comment>
<dbReference type="InterPro" id="IPR053926">
    <property type="entry name" value="RecX_HTH_1st"/>
</dbReference>
<dbReference type="EMBL" id="JACOIJ010000003">
    <property type="protein sequence ID" value="MBD1428549.1"/>
    <property type="molecule type" value="Genomic_DNA"/>
</dbReference>
<feature type="domain" description="RecX first three-helical" evidence="8">
    <location>
        <begin position="17"/>
        <end position="53"/>
    </location>
</feature>
<reference evidence="9 10" key="1">
    <citation type="submission" date="2020-08" db="EMBL/GenBank/DDBJ databases">
        <title>Sphingobacterium sp. DN04309 isolated from aquaculture water.</title>
        <authorList>
            <person name="Zhang M."/>
        </authorList>
    </citation>
    <scope>NUCLEOTIDE SEQUENCE [LARGE SCALE GENOMIC DNA]</scope>
    <source>
        <strain evidence="9 10">DN04309</strain>
    </source>
</reference>
<keyword evidence="10" id="KW-1185">Reference proteome</keyword>